<feature type="compositionally biased region" description="Low complexity" evidence="1">
    <location>
        <begin position="131"/>
        <end position="184"/>
    </location>
</feature>
<protein>
    <submittedName>
        <fullName evidence="2">Uncharacterized protein</fullName>
    </submittedName>
</protein>
<evidence type="ECO:0000313" key="3">
    <source>
        <dbReference type="Proteomes" id="UP001465976"/>
    </source>
</evidence>
<feature type="compositionally biased region" description="Basic and acidic residues" evidence="1">
    <location>
        <begin position="49"/>
        <end position="64"/>
    </location>
</feature>
<gene>
    <name evidence="2" type="ORF">V5O48_005206</name>
</gene>
<accession>A0ABR3FN08</accession>
<feature type="region of interest" description="Disordered" evidence="1">
    <location>
        <begin position="112"/>
        <end position="188"/>
    </location>
</feature>
<sequence length="272" mass="30653">MSYLCEPSSSKHHLHFHSRRHNTDDEHDLSRLLDPAYARARPSSPQTKVYKDHHGDFHDPDYRHFPSSSSSSSGNTRSKRVNSGSSLTRPSWELGMGSGMDEEEFEALYNDGAEDEKRESSRRHSGHHRNTYTPYASYYPTSTYSSSSSSSYASPSSSPSSSPSTLATSLSDSELPSYSSPSSYHHNKLTKRLLSRNTRSSFEEHVHPYEVDTEDIEDSISLHEEEETKASAEPGVSCSEAMKKQWHAVQLSVRFGVFRAQRRVKEALGTKR</sequence>
<feature type="compositionally biased region" description="Basic residues" evidence="1">
    <location>
        <begin position="10"/>
        <end position="20"/>
    </location>
</feature>
<feature type="region of interest" description="Disordered" evidence="1">
    <location>
        <begin position="1"/>
        <end position="99"/>
    </location>
</feature>
<feature type="compositionally biased region" description="Basic and acidic residues" evidence="1">
    <location>
        <begin position="21"/>
        <end position="31"/>
    </location>
</feature>
<proteinExistence type="predicted"/>
<evidence type="ECO:0000313" key="2">
    <source>
        <dbReference type="EMBL" id="KAL0576779.1"/>
    </source>
</evidence>
<name>A0ABR3FN08_9AGAR</name>
<evidence type="ECO:0000256" key="1">
    <source>
        <dbReference type="SAM" id="MobiDB-lite"/>
    </source>
</evidence>
<comment type="caution">
    <text evidence="2">The sequence shown here is derived from an EMBL/GenBank/DDBJ whole genome shotgun (WGS) entry which is preliminary data.</text>
</comment>
<reference evidence="2 3" key="1">
    <citation type="submission" date="2024-02" db="EMBL/GenBank/DDBJ databases">
        <title>A draft genome for the cacao thread blight pathogen Marasmius crinis-equi.</title>
        <authorList>
            <person name="Cohen S.P."/>
            <person name="Baruah I.K."/>
            <person name="Amoako-Attah I."/>
            <person name="Bukari Y."/>
            <person name="Meinhardt L.W."/>
            <person name="Bailey B.A."/>
        </authorList>
    </citation>
    <scope>NUCLEOTIDE SEQUENCE [LARGE SCALE GENOMIC DNA]</scope>
    <source>
        <strain evidence="2 3">GH-76</strain>
    </source>
</reference>
<feature type="compositionally biased region" description="Basic residues" evidence="1">
    <location>
        <begin position="120"/>
        <end position="130"/>
    </location>
</feature>
<keyword evidence="3" id="KW-1185">Reference proteome</keyword>
<dbReference type="EMBL" id="JBAHYK010000199">
    <property type="protein sequence ID" value="KAL0576779.1"/>
    <property type="molecule type" value="Genomic_DNA"/>
</dbReference>
<organism evidence="2 3">
    <name type="scientific">Marasmius crinis-equi</name>
    <dbReference type="NCBI Taxonomy" id="585013"/>
    <lineage>
        <taxon>Eukaryota</taxon>
        <taxon>Fungi</taxon>
        <taxon>Dikarya</taxon>
        <taxon>Basidiomycota</taxon>
        <taxon>Agaricomycotina</taxon>
        <taxon>Agaricomycetes</taxon>
        <taxon>Agaricomycetidae</taxon>
        <taxon>Agaricales</taxon>
        <taxon>Marasmiineae</taxon>
        <taxon>Marasmiaceae</taxon>
        <taxon>Marasmius</taxon>
    </lineage>
</organism>
<dbReference type="Proteomes" id="UP001465976">
    <property type="component" value="Unassembled WGS sequence"/>
</dbReference>